<dbReference type="AlphaFoldDB" id="A0A8H4GUK2"/>
<dbReference type="PANTHER" id="PTHR42037">
    <property type="match status" value="1"/>
</dbReference>
<gene>
    <name evidence="2" type="ORF">CNMCM6805_001847</name>
</gene>
<feature type="compositionally biased region" description="Polar residues" evidence="1">
    <location>
        <begin position="9"/>
        <end position="25"/>
    </location>
</feature>
<evidence type="ECO:0000313" key="2">
    <source>
        <dbReference type="EMBL" id="KAF4228833.1"/>
    </source>
</evidence>
<evidence type="ECO:0000313" key="3">
    <source>
        <dbReference type="Proteomes" id="UP000653565"/>
    </source>
</evidence>
<dbReference type="PANTHER" id="PTHR42037:SF1">
    <property type="match status" value="1"/>
</dbReference>
<dbReference type="Proteomes" id="UP000653565">
    <property type="component" value="Unassembled WGS sequence"/>
</dbReference>
<organism evidence="2 3">
    <name type="scientific">Aspergillus fumigatiaffinis</name>
    <dbReference type="NCBI Taxonomy" id="340414"/>
    <lineage>
        <taxon>Eukaryota</taxon>
        <taxon>Fungi</taxon>
        <taxon>Dikarya</taxon>
        <taxon>Ascomycota</taxon>
        <taxon>Pezizomycotina</taxon>
        <taxon>Eurotiomycetes</taxon>
        <taxon>Eurotiomycetidae</taxon>
        <taxon>Eurotiales</taxon>
        <taxon>Aspergillaceae</taxon>
        <taxon>Aspergillus</taxon>
        <taxon>Aspergillus subgen. Fumigati</taxon>
    </lineage>
</organism>
<dbReference type="EMBL" id="JAAAPX010000143">
    <property type="protein sequence ID" value="KAF4228833.1"/>
    <property type="molecule type" value="Genomic_DNA"/>
</dbReference>
<protein>
    <submittedName>
        <fullName evidence="2">Uncharacterized protein</fullName>
    </submittedName>
</protein>
<name>A0A8H4GUK2_9EURO</name>
<accession>A0A8H4GUK2</accession>
<sequence>MPPSKRNSKNQGNTASKQLPINSNCVGPPRRDPYKRLLSRFYEPLFLLRVLGQTRGEHTVSPPDLNLEQAHRRKFLRNLAFVCDFKKGGDTCTAIGLEDSETCYKFWIASNTSIDKIIKFANNALSRLKLTATTPGDQSAELDKVEFTKFCLDFAASRVRKEHQEIKDWLDQILEQHDCLCLCLYAYRNRKSGLLRMIGLKAREGGKLMCPGERLSPFALVIHYLGRLANHVRAPRQLVEDASHLTQILESYQVSAIDCAPSVPRPVPDNLTTLDGILNRMLKKDDPERLRIKDSLLYMNSQSQSRILEDLMEQYDKCTPQVHAEVQALDHFFRLNLFFVGNDRYIACIPESHRKVWVNWGPQLLQYNAKDDPEYARHLKVLNEMTAEIRRTVIAQILGHSSSSPWHPDSRTAISEDRWSHLSLEELS</sequence>
<evidence type="ECO:0000256" key="1">
    <source>
        <dbReference type="SAM" id="MobiDB-lite"/>
    </source>
</evidence>
<reference evidence="2" key="2">
    <citation type="submission" date="2020-04" db="EMBL/GenBank/DDBJ databases">
        <authorList>
            <person name="Santos R.A.C."/>
            <person name="Steenwyk J.L."/>
            <person name="Rivero-Menendez O."/>
            <person name="Mead M.E."/>
            <person name="Silva L.P."/>
            <person name="Bastos R.W."/>
            <person name="Alastruey-Izquierdo A."/>
            <person name="Goldman G.H."/>
            <person name="Rokas A."/>
        </authorList>
    </citation>
    <scope>NUCLEOTIDE SEQUENCE</scope>
    <source>
        <strain evidence="2">CNM-CM6805</strain>
    </source>
</reference>
<reference evidence="2" key="1">
    <citation type="journal article" date="2020" name="bioRxiv">
        <title>Genomic and phenotypic heterogeneity of clinical isolates of the human pathogens Aspergillus fumigatus, Aspergillus lentulus and Aspergillus fumigatiaffinis.</title>
        <authorList>
            <person name="dos Santos R.A.C."/>
            <person name="Steenwyk J.L."/>
            <person name="Rivero-Menendez O."/>
            <person name="Mead M.E."/>
            <person name="Silva L.P."/>
            <person name="Bastos R.W."/>
            <person name="Alastruey-Izquierdo A."/>
            <person name="Goldman G.H."/>
            <person name="Rokas A."/>
        </authorList>
    </citation>
    <scope>NUCLEOTIDE SEQUENCE</scope>
    <source>
        <strain evidence="2">CNM-CM6805</strain>
    </source>
</reference>
<keyword evidence="3" id="KW-1185">Reference proteome</keyword>
<proteinExistence type="predicted"/>
<comment type="caution">
    <text evidence="2">The sequence shown here is derived from an EMBL/GenBank/DDBJ whole genome shotgun (WGS) entry which is preliminary data.</text>
</comment>
<feature type="region of interest" description="Disordered" evidence="1">
    <location>
        <begin position="1"/>
        <end position="28"/>
    </location>
</feature>